<accession>L8X709</accession>
<dbReference type="HOGENOM" id="CLU_2387665_0_0_1"/>
<proteinExistence type="predicted"/>
<evidence type="ECO:0000313" key="2">
    <source>
        <dbReference type="Proteomes" id="UP000011668"/>
    </source>
</evidence>
<keyword evidence="2" id="KW-1185">Reference proteome</keyword>
<organism evidence="1 2">
    <name type="scientific">Thanatephorus cucumeris (strain AG1-IA)</name>
    <name type="common">Rice sheath blight fungus</name>
    <name type="synonym">Rhizoctonia solani</name>
    <dbReference type="NCBI Taxonomy" id="983506"/>
    <lineage>
        <taxon>Eukaryota</taxon>
        <taxon>Fungi</taxon>
        <taxon>Dikarya</taxon>
        <taxon>Basidiomycota</taxon>
        <taxon>Agaricomycotina</taxon>
        <taxon>Agaricomycetes</taxon>
        <taxon>Cantharellales</taxon>
        <taxon>Ceratobasidiaceae</taxon>
        <taxon>Rhizoctonia</taxon>
        <taxon>Rhizoctonia solani AG-1</taxon>
    </lineage>
</organism>
<dbReference type="Proteomes" id="UP000011668">
    <property type="component" value="Unassembled WGS sequence"/>
</dbReference>
<dbReference type="AlphaFoldDB" id="L8X709"/>
<sequence length="94" mass="11063">MPEQDLWRTTWRRCHLFLAVAGRRLNSVLVKRSTEFKRDGQKWRARASPQIARQTQSMVTILCSVKLLRIESDIMRDASDTRRSIPLIGHRIFV</sequence>
<gene>
    <name evidence="1" type="ORF">AG1IA_01091</name>
</gene>
<reference evidence="1 2" key="1">
    <citation type="journal article" date="2013" name="Nat. Commun.">
        <title>The evolution and pathogenic mechanisms of the rice sheath blight pathogen.</title>
        <authorList>
            <person name="Zheng A."/>
            <person name="Lin R."/>
            <person name="Xu L."/>
            <person name="Qin P."/>
            <person name="Tang C."/>
            <person name="Ai P."/>
            <person name="Zhang D."/>
            <person name="Liu Y."/>
            <person name="Sun Z."/>
            <person name="Feng H."/>
            <person name="Wang Y."/>
            <person name="Chen Y."/>
            <person name="Liang X."/>
            <person name="Fu R."/>
            <person name="Li Q."/>
            <person name="Zhang J."/>
            <person name="Yu X."/>
            <person name="Xie Z."/>
            <person name="Ding L."/>
            <person name="Guan P."/>
            <person name="Tang J."/>
            <person name="Liang Y."/>
            <person name="Wang S."/>
            <person name="Deng Q."/>
            <person name="Li S."/>
            <person name="Zhu J."/>
            <person name="Wang L."/>
            <person name="Liu H."/>
            <person name="Li P."/>
        </authorList>
    </citation>
    <scope>NUCLEOTIDE SEQUENCE [LARGE SCALE GENOMIC DNA]</scope>
    <source>
        <strain evidence="2">AG-1 IA</strain>
    </source>
</reference>
<protein>
    <submittedName>
        <fullName evidence="1">Uncharacterized protein</fullName>
    </submittedName>
</protein>
<dbReference type="EMBL" id="AFRT01000253">
    <property type="protein sequence ID" value="ELU44882.1"/>
    <property type="molecule type" value="Genomic_DNA"/>
</dbReference>
<comment type="caution">
    <text evidence="1">The sequence shown here is derived from an EMBL/GenBank/DDBJ whole genome shotgun (WGS) entry which is preliminary data.</text>
</comment>
<name>L8X709_THACA</name>
<evidence type="ECO:0000313" key="1">
    <source>
        <dbReference type="EMBL" id="ELU44882.1"/>
    </source>
</evidence>